<keyword evidence="4" id="KW-1185">Reference proteome</keyword>
<evidence type="ECO:0000256" key="1">
    <source>
        <dbReference type="ARBA" id="ARBA00022723"/>
    </source>
</evidence>
<evidence type="ECO:0000259" key="2">
    <source>
        <dbReference type="PROSITE" id="PS50846"/>
    </source>
</evidence>
<organism evidence="3 4">
    <name type="scientific">Nesterenkonia aurantiaca</name>
    <dbReference type="NCBI Taxonomy" id="1436010"/>
    <lineage>
        <taxon>Bacteria</taxon>
        <taxon>Bacillati</taxon>
        <taxon>Actinomycetota</taxon>
        <taxon>Actinomycetes</taxon>
        <taxon>Micrococcales</taxon>
        <taxon>Micrococcaceae</taxon>
        <taxon>Nesterenkonia</taxon>
    </lineage>
</organism>
<dbReference type="RefSeq" id="WP_036474361.1">
    <property type="nucleotide sequence ID" value="NZ_SOAN01000001.1"/>
</dbReference>
<reference evidence="3 4" key="1">
    <citation type="submission" date="2019-03" db="EMBL/GenBank/DDBJ databases">
        <title>Genomic Encyclopedia of Type Strains, Phase III (KMG-III): the genomes of soil and plant-associated and newly described type strains.</title>
        <authorList>
            <person name="Whitman W."/>
        </authorList>
    </citation>
    <scope>NUCLEOTIDE SEQUENCE [LARGE SCALE GENOMIC DNA]</scope>
    <source>
        <strain evidence="3 4">DSM 27373</strain>
    </source>
</reference>
<evidence type="ECO:0000313" key="3">
    <source>
        <dbReference type="EMBL" id="TDS87403.1"/>
    </source>
</evidence>
<evidence type="ECO:0000313" key="4">
    <source>
        <dbReference type="Proteomes" id="UP000294506"/>
    </source>
</evidence>
<dbReference type="PROSITE" id="PS50846">
    <property type="entry name" value="HMA_2"/>
    <property type="match status" value="1"/>
</dbReference>
<dbReference type="InterPro" id="IPR036163">
    <property type="entry name" value="HMA_dom_sf"/>
</dbReference>
<dbReference type="PROSITE" id="PS01047">
    <property type="entry name" value="HMA_1"/>
    <property type="match status" value="1"/>
</dbReference>
<dbReference type="Gene3D" id="3.30.70.100">
    <property type="match status" value="1"/>
</dbReference>
<proteinExistence type="predicted"/>
<gene>
    <name evidence="3" type="ORF">EV640_101187</name>
</gene>
<dbReference type="AlphaFoldDB" id="A0A4R7G756"/>
<dbReference type="InterPro" id="IPR006121">
    <property type="entry name" value="HMA_dom"/>
</dbReference>
<dbReference type="EMBL" id="SOAN01000001">
    <property type="protein sequence ID" value="TDS87403.1"/>
    <property type="molecule type" value="Genomic_DNA"/>
</dbReference>
<dbReference type="Pfam" id="PF00403">
    <property type="entry name" value="HMA"/>
    <property type="match status" value="1"/>
</dbReference>
<dbReference type="InterPro" id="IPR017969">
    <property type="entry name" value="Heavy-metal-associated_CS"/>
</dbReference>
<protein>
    <submittedName>
        <fullName evidence="3">Copper chaperone CopZ</fullName>
    </submittedName>
</protein>
<comment type="caution">
    <text evidence="3">The sequence shown here is derived from an EMBL/GenBank/DDBJ whole genome shotgun (WGS) entry which is preliminary data.</text>
</comment>
<accession>A0A4R7G756</accession>
<dbReference type="CDD" id="cd00371">
    <property type="entry name" value="HMA"/>
    <property type="match status" value="1"/>
</dbReference>
<dbReference type="SUPFAM" id="SSF55008">
    <property type="entry name" value="HMA, heavy metal-associated domain"/>
    <property type="match status" value="1"/>
</dbReference>
<feature type="domain" description="HMA" evidence="2">
    <location>
        <begin position="42"/>
        <end position="108"/>
    </location>
</feature>
<dbReference type="Proteomes" id="UP000294506">
    <property type="component" value="Unassembled WGS sequence"/>
</dbReference>
<sequence>MTESTRTALSIVDTGCSCCAPAGDAAIPTGRQSADPRGTPVGAETYQVEGMTCGHCADSVTEAVSFLNGVNDVRVELVAGGASLVSVTGLASTDAVRDAIEATGYRVLNG</sequence>
<dbReference type="GO" id="GO:0046872">
    <property type="term" value="F:metal ion binding"/>
    <property type="evidence" value="ECO:0007669"/>
    <property type="project" value="UniProtKB-KW"/>
</dbReference>
<name>A0A4R7G756_9MICC</name>
<keyword evidence="1" id="KW-0479">Metal-binding</keyword>